<dbReference type="UniPathway" id="UPA00087">
    <property type="reaction ID" value="UER00172"/>
</dbReference>
<dbReference type="GO" id="GO:0000287">
    <property type="term" value="F:magnesium ion binding"/>
    <property type="evidence" value="ECO:0007669"/>
    <property type="project" value="UniProtKB-UniRule"/>
</dbReference>
<comment type="pathway">
    <text evidence="1 12">Metabolic intermediate biosynthesis; 5-phospho-alpha-D-ribose 1-diphosphate biosynthesis; 5-phospho-alpha-D-ribose 1-diphosphate from D-ribose 5-phosphate (route I): step 1/1.</text>
</comment>
<comment type="function">
    <text evidence="10 12">Involved in the biosynthesis of the central metabolite phospho-alpha-D-ribosyl-1-pyrophosphate (PRPP) via the transfer of pyrophosphoryl group from ATP to 1-hydroxyl of ribose-5-phosphate (Rib-5-P).</text>
</comment>
<dbReference type="FunFam" id="3.40.50.2020:FF:000001">
    <property type="entry name" value="Ribose-phosphate pyrophosphokinase"/>
    <property type="match status" value="1"/>
</dbReference>
<evidence type="ECO:0000256" key="11">
    <source>
        <dbReference type="ARBA" id="ARBA00061444"/>
    </source>
</evidence>
<dbReference type="SMART" id="SM01400">
    <property type="entry name" value="Pribosyltran_N"/>
    <property type="match status" value="1"/>
</dbReference>
<evidence type="ECO:0000313" key="14">
    <source>
        <dbReference type="EMBL" id="HGW91219.1"/>
    </source>
</evidence>
<evidence type="ECO:0000256" key="1">
    <source>
        <dbReference type="ARBA" id="ARBA00004996"/>
    </source>
</evidence>
<keyword evidence="2 12" id="KW-0808">Transferase</keyword>
<keyword evidence="4 12" id="KW-0545">Nucleotide biosynthesis</keyword>
<comment type="subcellular location">
    <subcellularLocation>
        <location evidence="12">Cytoplasm</location>
    </subcellularLocation>
</comment>
<dbReference type="Pfam" id="PF13793">
    <property type="entry name" value="Pribosyltran_N"/>
    <property type="match status" value="1"/>
</dbReference>
<comment type="catalytic activity">
    <reaction evidence="9 12">
        <text>D-ribose 5-phosphate + ATP = 5-phospho-alpha-D-ribose 1-diphosphate + AMP + H(+)</text>
        <dbReference type="Rhea" id="RHEA:15609"/>
        <dbReference type="ChEBI" id="CHEBI:15378"/>
        <dbReference type="ChEBI" id="CHEBI:30616"/>
        <dbReference type="ChEBI" id="CHEBI:58017"/>
        <dbReference type="ChEBI" id="CHEBI:78346"/>
        <dbReference type="ChEBI" id="CHEBI:456215"/>
        <dbReference type="EC" id="2.7.6.1"/>
    </reaction>
</comment>
<feature type="binding site" evidence="12">
    <location>
        <position position="196"/>
    </location>
    <ligand>
        <name>D-ribose 5-phosphate</name>
        <dbReference type="ChEBI" id="CHEBI:78346"/>
    </ligand>
</feature>
<dbReference type="HAMAP" id="MF_00583_B">
    <property type="entry name" value="RibP_PPkinase_B"/>
    <property type="match status" value="1"/>
</dbReference>
<dbReference type="SUPFAM" id="SSF53271">
    <property type="entry name" value="PRTase-like"/>
    <property type="match status" value="1"/>
</dbReference>
<evidence type="ECO:0000256" key="7">
    <source>
        <dbReference type="ARBA" id="ARBA00022840"/>
    </source>
</evidence>
<dbReference type="EC" id="2.7.6.1" evidence="12"/>
<dbReference type="GO" id="GO:0016301">
    <property type="term" value="F:kinase activity"/>
    <property type="evidence" value="ECO:0007669"/>
    <property type="project" value="UniProtKB-KW"/>
</dbReference>
<reference evidence="14" key="1">
    <citation type="journal article" date="2020" name="mSystems">
        <title>Genome- and Community-Level Interaction Insights into Carbon Utilization and Element Cycling Functions of Hydrothermarchaeota in Hydrothermal Sediment.</title>
        <authorList>
            <person name="Zhou Z."/>
            <person name="Liu Y."/>
            <person name="Xu W."/>
            <person name="Pan J."/>
            <person name="Luo Z.H."/>
            <person name="Li M."/>
        </authorList>
    </citation>
    <scope>NUCLEOTIDE SEQUENCE [LARGE SCALE GENOMIC DNA]</scope>
    <source>
        <strain evidence="14">SpSt-780</strain>
    </source>
</reference>
<dbReference type="GO" id="GO:0004749">
    <property type="term" value="F:ribose phosphate diphosphokinase activity"/>
    <property type="evidence" value="ECO:0007669"/>
    <property type="project" value="UniProtKB-UniRule"/>
</dbReference>
<keyword evidence="12" id="KW-0963">Cytoplasm</keyword>
<evidence type="ECO:0000256" key="12">
    <source>
        <dbReference type="HAMAP-Rule" id="MF_00583"/>
    </source>
</evidence>
<feature type="binding site" evidence="12">
    <location>
        <position position="170"/>
    </location>
    <ligand>
        <name>Mg(2+)</name>
        <dbReference type="ChEBI" id="CHEBI:18420"/>
    </ligand>
</feature>
<dbReference type="GO" id="GO:0005737">
    <property type="term" value="C:cytoplasm"/>
    <property type="evidence" value="ECO:0007669"/>
    <property type="project" value="UniProtKB-SubCell"/>
</dbReference>
<dbReference type="PANTHER" id="PTHR10210:SF41">
    <property type="entry name" value="RIBOSE-PHOSPHATE PYROPHOSPHOKINASE 1, CHLOROPLASTIC"/>
    <property type="match status" value="1"/>
</dbReference>
<dbReference type="InterPro" id="IPR005946">
    <property type="entry name" value="Rib-P_diPkinase"/>
</dbReference>
<keyword evidence="8 12" id="KW-0460">Magnesium</keyword>
<feature type="binding site" evidence="12">
    <location>
        <position position="129"/>
    </location>
    <ligand>
        <name>Mg(2+)</name>
        <dbReference type="ChEBI" id="CHEBI:18420"/>
    </ligand>
</feature>
<dbReference type="NCBIfam" id="NF002320">
    <property type="entry name" value="PRK01259.1"/>
    <property type="match status" value="1"/>
</dbReference>
<feature type="binding site" evidence="12">
    <location>
        <position position="220"/>
    </location>
    <ligand>
        <name>D-ribose 5-phosphate</name>
        <dbReference type="ChEBI" id="CHEBI:78346"/>
    </ligand>
</feature>
<keyword evidence="5 12" id="KW-0547">Nucleotide-binding</keyword>
<feature type="binding site" evidence="12">
    <location>
        <begin position="224"/>
        <end position="228"/>
    </location>
    <ligand>
        <name>D-ribose 5-phosphate</name>
        <dbReference type="ChEBI" id="CHEBI:78346"/>
    </ligand>
</feature>
<keyword evidence="7 12" id="KW-0067">ATP-binding</keyword>
<evidence type="ECO:0000256" key="9">
    <source>
        <dbReference type="ARBA" id="ARBA00049535"/>
    </source>
</evidence>
<dbReference type="GO" id="GO:0006164">
    <property type="term" value="P:purine nucleotide biosynthetic process"/>
    <property type="evidence" value="ECO:0007669"/>
    <property type="project" value="TreeGrafter"/>
</dbReference>
<comment type="cofactor">
    <cofactor evidence="12">
        <name>Mg(2+)</name>
        <dbReference type="ChEBI" id="CHEBI:18420"/>
    </cofactor>
    <text evidence="12">Binds 2 Mg(2+) ions per subunit.</text>
</comment>
<evidence type="ECO:0000256" key="3">
    <source>
        <dbReference type="ARBA" id="ARBA00022723"/>
    </source>
</evidence>
<dbReference type="InterPro" id="IPR037515">
    <property type="entry name" value="Rib-P_diPkinase_bac"/>
</dbReference>
<dbReference type="EMBL" id="DTHG01000019">
    <property type="protein sequence ID" value="HGW91219.1"/>
    <property type="molecule type" value="Genomic_DNA"/>
</dbReference>
<dbReference type="AlphaFoldDB" id="A0A7C4U7A1"/>
<comment type="subunit">
    <text evidence="12">Homohexamer.</text>
</comment>
<keyword evidence="3 12" id="KW-0479">Metal-binding</keyword>
<gene>
    <name evidence="12" type="primary">prs</name>
    <name evidence="14" type="ORF">ENV67_01585</name>
</gene>
<dbReference type="PROSITE" id="PS00114">
    <property type="entry name" value="PRPP_SYNTHASE"/>
    <property type="match status" value="1"/>
</dbReference>
<feature type="domain" description="Ribose-phosphate pyrophosphokinase N-terminal" evidence="13">
    <location>
        <begin position="4"/>
        <end position="119"/>
    </location>
</feature>
<dbReference type="GO" id="GO:0009156">
    <property type="term" value="P:ribonucleoside monophosphate biosynthetic process"/>
    <property type="evidence" value="ECO:0007669"/>
    <property type="project" value="InterPro"/>
</dbReference>
<feature type="binding site" evidence="12">
    <location>
        <begin position="95"/>
        <end position="96"/>
    </location>
    <ligand>
        <name>ATP</name>
        <dbReference type="ChEBI" id="CHEBI:30616"/>
    </ligand>
</feature>
<evidence type="ECO:0000256" key="4">
    <source>
        <dbReference type="ARBA" id="ARBA00022727"/>
    </source>
</evidence>
<dbReference type="GO" id="GO:0002189">
    <property type="term" value="C:ribose phosphate diphosphokinase complex"/>
    <property type="evidence" value="ECO:0007669"/>
    <property type="project" value="TreeGrafter"/>
</dbReference>
<comment type="similarity">
    <text evidence="11 12">Belongs to the ribose-phosphate pyrophosphokinase family. Class I subfamily.</text>
</comment>
<feature type="active site" evidence="12">
    <location>
        <position position="194"/>
    </location>
</feature>
<dbReference type="NCBIfam" id="TIGR01251">
    <property type="entry name" value="ribP_PPkin"/>
    <property type="match status" value="1"/>
</dbReference>
<organism evidence="14">
    <name type="scientific">candidate division WOR-3 bacterium</name>
    <dbReference type="NCBI Taxonomy" id="2052148"/>
    <lineage>
        <taxon>Bacteria</taxon>
        <taxon>Bacteria division WOR-3</taxon>
    </lineage>
</organism>
<dbReference type="CDD" id="cd06223">
    <property type="entry name" value="PRTases_typeI"/>
    <property type="match status" value="1"/>
</dbReference>
<dbReference type="InterPro" id="IPR029099">
    <property type="entry name" value="Pribosyltran_N"/>
</dbReference>
<evidence type="ECO:0000259" key="13">
    <source>
        <dbReference type="Pfam" id="PF13793"/>
    </source>
</evidence>
<dbReference type="GO" id="GO:0006015">
    <property type="term" value="P:5-phosphoribose 1-diphosphate biosynthetic process"/>
    <property type="evidence" value="ECO:0007669"/>
    <property type="project" value="UniProtKB-UniRule"/>
</dbReference>
<sequence>MDEMKIFSGNSNRQLAEKICEYIGVQLGEIFVSRFIDGEICVKILENVRGKDTFVIQSTHPPAENLLELLIILDALKRASAKRITVVIPYYGYARQDKKDEPRTPISAKLVADLITTAGAHRILSMDLHAEQIQGFFNLPFDHLYAAPVIIEHINSMNFDLSELVIVSPDPGRAKRARGIAKRIGNMPIAIVDKRRPSPNQSEVMNIVGDVKNKTVILIDDIIDTGGTLAGAAKALKENGAKRIFSYVTHPLLSGDCLKKIEDSPIEKLVITDTIPLKNKNSQKIEVISVAKLLGEAIIRIHEERSVSTLFI</sequence>
<name>A0A7C4U7A1_UNCW3</name>
<accession>A0A7C4U7A1</accession>
<evidence type="ECO:0000256" key="5">
    <source>
        <dbReference type="ARBA" id="ARBA00022741"/>
    </source>
</evidence>
<evidence type="ECO:0000256" key="6">
    <source>
        <dbReference type="ARBA" id="ARBA00022777"/>
    </source>
</evidence>
<evidence type="ECO:0000256" key="8">
    <source>
        <dbReference type="ARBA" id="ARBA00022842"/>
    </source>
</evidence>
<feature type="binding site" evidence="12">
    <location>
        <begin position="37"/>
        <end position="39"/>
    </location>
    <ligand>
        <name>ATP</name>
        <dbReference type="ChEBI" id="CHEBI:30616"/>
    </ligand>
</feature>
<dbReference type="InterPro" id="IPR000842">
    <property type="entry name" value="PRib_PP_synth_CS"/>
</dbReference>
<dbReference type="Pfam" id="PF14572">
    <property type="entry name" value="Pribosyl_synth"/>
    <property type="match status" value="1"/>
</dbReference>
<keyword evidence="6 12" id="KW-0418">Kinase</keyword>
<evidence type="ECO:0000256" key="10">
    <source>
        <dbReference type="ARBA" id="ARBA00054914"/>
    </source>
</evidence>
<evidence type="ECO:0000256" key="2">
    <source>
        <dbReference type="ARBA" id="ARBA00022679"/>
    </source>
</evidence>
<dbReference type="InterPro" id="IPR000836">
    <property type="entry name" value="PRTase_dom"/>
</dbReference>
<comment type="caution">
    <text evidence="14">The sequence shown here is derived from an EMBL/GenBank/DDBJ whole genome shotgun (WGS) entry which is preliminary data.</text>
</comment>
<protein>
    <recommendedName>
        <fullName evidence="12">Ribose-phosphate pyrophosphokinase</fullName>
        <shortName evidence="12">RPPK</shortName>
        <ecNumber evidence="12">2.7.6.1</ecNumber>
    </recommendedName>
    <alternativeName>
        <fullName evidence="12">5-phospho-D-ribosyl alpha-1-diphosphate synthase</fullName>
    </alternativeName>
    <alternativeName>
        <fullName evidence="12">Phosphoribosyl diphosphate synthase</fullName>
    </alternativeName>
    <alternativeName>
        <fullName evidence="12">Phosphoribosyl pyrophosphate synthase</fullName>
        <shortName evidence="12">P-Rib-PP synthase</shortName>
        <shortName evidence="12">PRPP synthase</shortName>
        <shortName evidence="12">PRPPase</shortName>
    </alternativeName>
</protein>
<proteinExistence type="inferred from homology"/>
<dbReference type="GO" id="GO:0005524">
    <property type="term" value="F:ATP binding"/>
    <property type="evidence" value="ECO:0007669"/>
    <property type="project" value="UniProtKB-KW"/>
</dbReference>
<dbReference type="PANTHER" id="PTHR10210">
    <property type="entry name" value="RIBOSE-PHOSPHATE DIPHOSPHOKINASE FAMILY MEMBER"/>
    <property type="match status" value="1"/>
</dbReference>
<dbReference type="InterPro" id="IPR029057">
    <property type="entry name" value="PRTase-like"/>
</dbReference>
<dbReference type="Gene3D" id="3.40.50.2020">
    <property type="match status" value="2"/>
</dbReference>